<dbReference type="InterPro" id="IPR002919">
    <property type="entry name" value="TIL_dom"/>
</dbReference>
<keyword evidence="1" id="KW-0732">Signal</keyword>
<dbReference type="VEuPathDB" id="VectorBase:FBgn0267106"/>
<dbReference type="InterPro" id="IPR036084">
    <property type="entry name" value="Ser_inhib-like_sf"/>
</dbReference>
<reference evidence="3 5" key="7">
    <citation type="journal article" date="2007" name="Science">
        <title>The Release 5.1 annotation of Drosophila melanogaster heterochromatin.</title>
        <authorList>
            <person name="Smith C.D."/>
            <person name="Shu S."/>
            <person name="Mungall C.J."/>
            <person name="Karpen G.H."/>
        </authorList>
    </citation>
    <scope>NUCLEOTIDE SEQUENCE [LARGE SCALE GENOMIC DNA]</scope>
    <source>
        <strain evidence="5">Berkeley</strain>
    </source>
</reference>
<feature type="signal peptide" evidence="1">
    <location>
        <begin position="1"/>
        <end position="25"/>
    </location>
</feature>
<reference evidence="3 5" key="10">
    <citation type="journal article" date="2015" name="G3 (Bethesda)">
        <title>Gene Model Annotations for Drosophila melanogaster: The Rule-Benders.</title>
        <authorList>
            <consortium name="FlyBase Consortium"/>
            <person name="Crosby M.A."/>
            <person name="Gramates L.S."/>
            <person name="Dos Santos G."/>
            <person name="Matthews B.B."/>
            <person name="St Pierre S.E."/>
            <person name="Zhou P."/>
            <person name="Schroeder A.J."/>
            <person name="Falls K."/>
            <person name="Emmert D.B."/>
            <person name="Russo S.M."/>
            <person name="Gelbart W.M."/>
            <person name="null"/>
        </authorList>
    </citation>
    <scope>NUCLEOTIDE SEQUENCE [LARGE SCALE GENOMIC DNA]</scope>
    <source>
        <strain evidence="5">Berkeley</strain>
    </source>
</reference>
<feature type="chain" id="PRO_5002093289" description="TIL domain-containing protein" evidence="1">
    <location>
        <begin position="26"/>
        <end position="93"/>
    </location>
</feature>
<evidence type="ECO:0000313" key="4">
    <source>
        <dbReference type="FlyBase" id="FBgn0267106"/>
    </source>
</evidence>
<protein>
    <recommendedName>
        <fullName evidence="2">TIL domain-containing protein</fullName>
    </recommendedName>
</protein>
<keyword evidence="5" id="KW-1185">Reference proteome</keyword>
<dbReference type="SUPFAM" id="SSF57567">
    <property type="entry name" value="Serine protease inhibitors"/>
    <property type="match status" value="1"/>
</dbReference>
<dbReference type="AlphaFoldDB" id="A0A0B4LHW5"/>
<reference evidence="3 5" key="5">
    <citation type="journal article" date="2002" name="Genome Biol.">
        <title>Heterochromatic sequences in a Drosophila whole-genome shotgun assembly.</title>
        <authorList>
            <person name="Hoskins R.A."/>
            <person name="Smith C.D."/>
            <person name="Carlson J.W."/>
            <person name="Carvalho A.B."/>
            <person name="Halpern A."/>
            <person name="Kaminker J.S."/>
            <person name="Kennedy C."/>
            <person name="Mungall C.J."/>
            <person name="Sullivan B.A."/>
            <person name="Sutton G.G."/>
            <person name="Yasuhara J.C."/>
            <person name="Wakimoto B.T."/>
            <person name="Myers E.W."/>
            <person name="Celniker S.E."/>
            <person name="Rubin G.M."/>
            <person name="Karpen G.H."/>
        </authorList>
    </citation>
    <scope>NUCLEOTIDE SEQUENCE [LARGE SCALE GENOMIC DNA]</scope>
    <source>
        <strain evidence="5">Berkeley</strain>
    </source>
</reference>
<reference evidence="3 5" key="1">
    <citation type="journal article" date="2000" name="Science">
        <title>The genome sequence of Drosophila melanogaster.</title>
        <authorList>
            <person name="Adams M.D."/>
            <person name="Celniker S.E."/>
            <person name="Holt R.A."/>
            <person name="Evans C.A."/>
            <person name="Gocayne J.D."/>
            <person name="Amanatides P.G."/>
            <person name="Scherer S.E."/>
            <person name="Li P.W."/>
            <person name="Hoskins R.A."/>
            <person name="Galle R.F."/>
            <person name="George R.A."/>
            <person name="Lewis S.E."/>
            <person name="Richards S."/>
            <person name="Ashburner M."/>
            <person name="Henderson S.N."/>
            <person name="Sutton G.G."/>
            <person name="Wortman J.R."/>
            <person name="Yandell M.D."/>
            <person name="Zhang Q."/>
            <person name="Chen L.X."/>
            <person name="Brandon R.C."/>
            <person name="Rogers Y.H."/>
            <person name="Blazej R.G."/>
            <person name="Champe M."/>
            <person name="Pfeiffer B.D."/>
            <person name="Wan K.H."/>
            <person name="Doyle C."/>
            <person name="Baxter E.G."/>
            <person name="Helt G."/>
            <person name="Nelson C.R."/>
            <person name="Gabor G.L."/>
            <person name="Abril J.F."/>
            <person name="Agbayani A."/>
            <person name="An H.J."/>
            <person name="Andrews-Pfannkoch C."/>
            <person name="Baldwin D."/>
            <person name="Ballew R.M."/>
            <person name="Basu A."/>
            <person name="Baxendale J."/>
            <person name="Bayraktaroglu L."/>
            <person name="Beasley E.M."/>
            <person name="Beeson K.Y."/>
            <person name="Benos P.V."/>
            <person name="Berman B.P."/>
            <person name="Bhandari D."/>
            <person name="Bolshakov S."/>
            <person name="Borkova D."/>
            <person name="Botchan M.R."/>
            <person name="Bouck J."/>
            <person name="Brokstein P."/>
            <person name="Brottier P."/>
            <person name="Burtis K.C."/>
            <person name="Busam D.A."/>
            <person name="Butler H."/>
            <person name="Cadieu E."/>
            <person name="Center A."/>
            <person name="Chandra I."/>
            <person name="Cherry J.M."/>
            <person name="Cawley S."/>
            <person name="Dahlke C."/>
            <person name="Davenport L.B."/>
            <person name="Davies P."/>
            <person name="de Pablos B."/>
            <person name="Delcher A."/>
            <person name="Deng Z."/>
            <person name="Mays A.D."/>
            <person name="Dew I."/>
            <person name="Dietz S.M."/>
            <person name="Dodson K."/>
            <person name="Doup L.E."/>
            <person name="Downes M."/>
            <person name="Dugan-Rocha S."/>
            <person name="Dunkov B.C."/>
            <person name="Dunn P."/>
            <person name="Durbin K.J."/>
            <person name="Evangelista C.C."/>
            <person name="Ferraz C."/>
            <person name="Ferriera S."/>
            <person name="Fleischmann W."/>
            <person name="Fosler C."/>
            <person name="Gabrielian A.E."/>
            <person name="Garg N.S."/>
            <person name="Gelbart W.M."/>
            <person name="Glasser K."/>
            <person name="Glodek A."/>
            <person name="Gong F."/>
            <person name="Gorrell J.H."/>
            <person name="Gu Z."/>
            <person name="Guan P."/>
            <person name="Harris M."/>
            <person name="Harris N.L."/>
            <person name="Harvey D."/>
            <person name="Heiman T.J."/>
            <person name="Hernandez J.R."/>
            <person name="Houck J."/>
            <person name="Hostin D."/>
            <person name="Houston K.A."/>
            <person name="Howland T.J."/>
            <person name="Wei M.H."/>
            <person name="Ibegwam C."/>
            <person name="Jalali M."/>
            <person name="Kalush F."/>
            <person name="Karpen G.H."/>
            <person name="Ke Z."/>
            <person name="Kennison J.A."/>
            <person name="Ketchum K.A."/>
            <person name="Kimmel B.E."/>
            <person name="Kodira C.D."/>
            <person name="Kraft C."/>
            <person name="Kravitz S."/>
            <person name="Kulp D."/>
            <person name="Lai Z."/>
            <person name="Lasko P."/>
            <person name="Lei Y."/>
            <person name="Levitsky A.A."/>
            <person name="Li J."/>
            <person name="Li Z."/>
            <person name="Liang Y."/>
            <person name="Lin X."/>
            <person name="Liu X."/>
            <person name="Mattei B."/>
            <person name="McIntosh T.C."/>
            <person name="McLeod M.P."/>
            <person name="McPherson D."/>
            <person name="Merkulov G."/>
            <person name="Milshina N.V."/>
            <person name="Mobarry C."/>
            <person name="Morris J."/>
            <person name="Moshrefi A."/>
            <person name="Mount S.M."/>
            <person name="Moy M."/>
            <person name="Murphy B."/>
            <person name="Murphy L."/>
            <person name="Muzny D.M."/>
            <person name="Nelson D.L."/>
            <person name="Nelson D.R."/>
            <person name="Nelson K.A."/>
            <person name="Nixon K."/>
            <person name="Nusskern D.R."/>
            <person name="Pacleb J.M."/>
            <person name="Palazzolo M."/>
            <person name="Pittman G.S."/>
            <person name="Pan S."/>
            <person name="Pollard J."/>
            <person name="Puri V."/>
            <person name="Reese M.G."/>
            <person name="Reinert K."/>
            <person name="Remington K."/>
            <person name="Saunders R.D."/>
            <person name="Scheeler F."/>
            <person name="Shen H."/>
            <person name="Shue B.C."/>
            <person name="Siden-Kiamos I."/>
            <person name="Simpson M."/>
            <person name="Skupski M.P."/>
            <person name="Smith T."/>
            <person name="Spier E."/>
            <person name="Spradling A.C."/>
            <person name="Stapleton M."/>
            <person name="Strong R."/>
            <person name="Sun E."/>
            <person name="Svirskas R."/>
            <person name="Tector C."/>
            <person name="Turner R."/>
            <person name="Venter E."/>
            <person name="Wang A.H."/>
            <person name="Wang X."/>
            <person name="Wang Z.Y."/>
            <person name="Wassarman D.A."/>
            <person name="Weinstock G.M."/>
            <person name="Weissenbach J."/>
            <person name="Williams S.M."/>
            <person name="WoodageT"/>
            <person name="Worley K.C."/>
            <person name="Wu D."/>
            <person name="Yang S."/>
            <person name="Yao Q.A."/>
            <person name="Ye J."/>
            <person name="Yeh R.F."/>
            <person name="Zaveri J.S."/>
            <person name="Zhan M."/>
            <person name="Zhang G."/>
            <person name="Zhao Q."/>
            <person name="Zheng L."/>
            <person name="Zheng X.H."/>
            <person name="Zhong F.N."/>
            <person name="Zhong W."/>
            <person name="Zhou X."/>
            <person name="Zhu S."/>
            <person name="Zhu X."/>
            <person name="Smith H.O."/>
            <person name="Gibbs R.A."/>
            <person name="Myers E.W."/>
            <person name="Rubin G.M."/>
            <person name="Venter J.C."/>
        </authorList>
    </citation>
    <scope>NUCLEOTIDE SEQUENCE [LARGE SCALE GENOMIC DNA]</scope>
    <source>
        <strain evidence="5">Berkeley</strain>
    </source>
</reference>
<reference evidence="3 5" key="11">
    <citation type="journal article" date="2015" name="Genome Res.">
        <title>The Release 6 reference sequence of the Drosophila melanogaster genome.</title>
        <authorList>
            <person name="Hoskins R.A."/>
            <person name="Carlson J.W."/>
            <person name="Wan K.H."/>
            <person name="Park S."/>
            <person name="Mendez I."/>
            <person name="Galle S.E."/>
            <person name="Booth B.W."/>
            <person name="Pfeiffer B.D."/>
            <person name="George R.A."/>
            <person name="Svirskas R."/>
            <person name="Krzywinski M."/>
            <person name="Schein J."/>
            <person name="Accardo M.C."/>
            <person name="Damia E."/>
            <person name="Messina G."/>
            <person name="Mendez-Lago M."/>
            <person name="de Pablos B."/>
            <person name="Demakova O.V."/>
            <person name="Andreyeva E.N."/>
            <person name="Boldyreva L.V."/>
            <person name="Marra M."/>
            <person name="Carvalho A.B."/>
            <person name="Dimitri P."/>
            <person name="Villasante A."/>
            <person name="Zhimulev I.F."/>
            <person name="Rubin G.M."/>
            <person name="Karpen G.H."/>
            <person name="Celniker S.E."/>
        </authorList>
    </citation>
    <scope>NUCLEOTIDE SEQUENCE [LARGE SCALE GENOMIC DNA]</scope>
    <source>
        <strain evidence="5">Berkeley</strain>
    </source>
</reference>
<feature type="domain" description="TIL" evidence="2">
    <location>
        <begin position="37"/>
        <end position="88"/>
    </location>
</feature>
<dbReference type="CDD" id="cd19941">
    <property type="entry name" value="TIL"/>
    <property type="match status" value="1"/>
</dbReference>
<dbReference type="EMBL" id="AE014297">
    <property type="protein sequence ID" value="AHN57582.1"/>
    <property type="molecule type" value="Genomic_DNA"/>
</dbReference>
<sequence>MAHLQLYILALILVTSMWNIQTSNGSVQLMLRLYFQCSSKEIVSPCRSCERSCGQRETLDCVKDCRYGCICKMGWIRRNSTCIPMSQCEQKDL</sequence>
<gene>
    <name evidence="3" type="primary">Dmel\CG45546</name>
    <name evidence="3 4" type="ORF">CG45546</name>
    <name evidence="3" type="ORF">Dmel_CG45546</name>
</gene>
<evidence type="ECO:0000259" key="2">
    <source>
        <dbReference type="Pfam" id="PF01826"/>
    </source>
</evidence>
<dbReference type="Bgee" id="FBgn0267106">
    <property type="expression patterns" value="Expressed in epithelial cell in male reproductive gland and 9 other cell types or tissues"/>
</dbReference>
<reference evidence="3 5" key="2">
    <citation type="journal article" date="2002" name="Genome Biol.">
        <title>Finishing a whole-genome shotgun: release 3 of the Drosophila melanogaster euchromatic genome sequence.</title>
        <authorList>
            <person name="Celniker S.E."/>
            <person name="Wheeler D.A."/>
            <person name="Kronmiller B."/>
            <person name="Carlson J.W."/>
            <person name="Halpern A."/>
            <person name="Patel S."/>
            <person name="Adams M."/>
            <person name="Champe M."/>
            <person name="Dugan S.P."/>
            <person name="Frise E."/>
            <person name="Hodgson A."/>
            <person name="George R.A."/>
            <person name="Hoskins R.A."/>
            <person name="Laverty T."/>
            <person name="Muzny D.M."/>
            <person name="Nelson C.R."/>
            <person name="Pacleb J.M."/>
            <person name="Park S."/>
            <person name="Pfeiffer B.D."/>
            <person name="Richards S."/>
            <person name="Sodergren E.J."/>
            <person name="Svirskas R."/>
            <person name="Tabor P.E."/>
            <person name="Wan K."/>
            <person name="Stapleton M."/>
            <person name="Sutton G.G."/>
            <person name="Venter C."/>
            <person name="Weinstock G."/>
            <person name="Scherer S.E."/>
            <person name="Myers E.W."/>
            <person name="Gibbs R.A."/>
            <person name="Rubin G.M."/>
        </authorList>
    </citation>
    <scope>NUCLEOTIDE SEQUENCE [LARGE SCALE GENOMIC DNA]</scope>
    <source>
        <strain evidence="5">Berkeley</strain>
    </source>
</reference>
<dbReference type="FlyBase" id="FBgn0267106">
    <property type="gene designation" value="CG45546"/>
</dbReference>
<dbReference type="Proteomes" id="UP000000803">
    <property type="component" value="Chromosome 3R"/>
</dbReference>
<dbReference type="Pfam" id="PF01826">
    <property type="entry name" value="TIL"/>
    <property type="match status" value="1"/>
</dbReference>
<reference evidence="3 5" key="4">
    <citation type="journal article" date="2002" name="Genome Biol.">
        <title>The transposable elements of the Drosophila melanogaster euchromatin: a genomics perspective.</title>
        <authorList>
            <person name="Kaminker J.S."/>
            <person name="Bergman C.M."/>
            <person name="Kronmiller B."/>
            <person name="Carlson J."/>
            <person name="Svirskas R."/>
            <person name="Patel S."/>
            <person name="Frise E."/>
            <person name="Wheeler D.A."/>
            <person name="Lewis S.E."/>
            <person name="Rubin G.M."/>
            <person name="Ashburner M."/>
            <person name="Celniker S.E."/>
        </authorList>
    </citation>
    <scope>NUCLEOTIDE SEQUENCE [LARGE SCALE GENOMIC DNA]</scope>
    <source>
        <strain evidence="5">Berkeley</strain>
    </source>
</reference>
<dbReference type="KEGG" id="dme:Dmel_CG45546"/>
<dbReference type="RefSeq" id="NP_001287583.1">
    <property type="nucleotide sequence ID" value="NM_001300654.1"/>
</dbReference>
<dbReference type="BioGRID-ORCS" id="19835889">
    <property type="hits" value="1 hit in 1 CRISPR screen"/>
</dbReference>
<reference evidence="3 5" key="6">
    <citation type="journal article" date="2005" name="PLoS Comput. Biol.">
        <title>Combined evidence annotation of transposable elements in genome sequences.</title>
        <authorList>
            <person name="Quesneville H."/>
            <person name="Bergman C.M."/>
            <person name="Andrieu O."/>
            <person name="Autard D."/>
            <person name="Nouaud D."/>
            <person name="Ashburner M."/>
            <person name="Anxolabehere D."/>
        </authorList>
    </citation>
    <scope>NUCLEOTIDE SEQUENCE [LARGE SCALE GENOMIC DNA]</scope>
    <source>
        <strain evidence="5">Berkeley</strain>
    </source>
</reference>
<evidence type="ECO:0000256" key="1">
    <source>
        <dbReference type="SAM" id="SignalP"/>
    </source>
</evidence>
<organism evidence="3 5">
    <name type="scientific">Drosophila melanogaster</name>
    <name type="common">Fruit fly</name>
    <dbReference type="NCBI Taxonomy" id="7227"/>
    <lineage>
        <taxon>Eukaryota</taxon>
        <taxon>Metazoa</taxon>
        <taxon>Ecdysozoa</taxon>
        <taxon>Arthropoda</taxon>
        <taxon>Hexapoda</taxon>
        <taxon>Insecta</taxon>
        <taxon>Pterygota</taxon>
        <taxon>Neoptera</taxon>
        <taxon>Endopterygota</taxon>
        <taxon>Diptera</taxon>
        <taxon>Brachycera</taxon>
        <taxon>Muscomorpha</taxon>
        <taxon>Ephydroidea</taxon>
        <taxon>Drosophilidae</taxon>
        <taxon>Drosophila</taxon>
        <taxon>Sophophora</taxon>
    </lineage>
</organism>
<reference evidence="3 5" key="9">
    <citation type="journal article" date="2015" name="G3 (Bethesda)">
        <title>Gene Model Annotations for Drosophila melanogaster: Impact of High-Throughput Data.</title>
        <authorList>
            <consortium name="FlyBase Consortium"/>
            <person name="Matthews B.B."/>
            <person name="Dos Santos G."/>
            <person name="Crosby M.A."/>
            <person name="Emmert D.B."/>
            <person name="St Pierre S.E."/>
            <person name="Gramates L.S."/>
            <person name="Zhou P."/>
            <person name="Schroeder A.J."/>
            <person name="Falls K."/>
            <person name="Strelets V."/>
            <person name="Russo S.M."/>
            <person name="Gelbart W.M."/>
            <person name="null"/>
        </authorList>
    </citation>
    <scope>NUCLEOTIDE SEQUENCE [LARGE SCALE GENOMIC DNA]</scope>
    <source>
        <strain evidence="5">Berkeley</strain>
    </source>
</reference>
<name>A0A0B4LHW5_DROME</name>
<reference evidence="3 5" key="8">
    <citation type="journal article" date="2007" name="Science">
        <title>Sequence finishing and mapping of Drosophila melanogaster heterochromatin.</title>
        <authorList>
            <person name="Hoskins R.A."/>
            <person name="Carlson J.W."/>
            <person name="Kennedy C."/>
            <person name="Acevedo D."/>
            <person name="Evans-Holm M."/>
            <person name="Frise E."/>
            <person name="Wan K.H."/>
            <person name="Park S."/>
            <person name="Mendez-Lago M."/>
            <person name="Rossi F."/>
            <person name="Villasante A."/>
            <person name="Dimitri P."/>
            <person name="Karpen G.H."/>
            <person name="Celniker S.E."/>
        </authorList>
    </citation>
    <scope>NUCLEOTIDE SEQUENCE [LARGE SCALE GENOMIC DNA]</scope>
    <source>
        <strain evidence="5">Berkeley</strain>
    </source>
</reference>
<dbReference type="Gene3D" id="2.10.25.10">
    <property type="entry name" value="Laminin"/>
    <property type="match status" value="1"/>
</dbReference>
<dbReference type="GeneID" id="19835889"/>
<dbReference type="STRING" id="7227.FBpp0312017"/>
<reference evidence="3 5" key="3">
    <citation type="journal article" date="2002" name="Genome Biol.">
        <title>Annotation of the Drosophila melanogaster euchromatic genome: a systematic review.</title>
        <authorList>
            <person name="Misra S."/>
            <person name="Crosby M.A."/>
            <person name="Mungall C.J."/>
            <person name="Matthews B.B."/>
            <person name="Campbell K.S."/>
            <person name="Hradecky P."/>
            <person name="Huang Y."/>
            <person name="Kaminker J.S."/>
            <person name="Millburn G.H."/>
            <person name="Prochnik S.E."/>
            <person name="Smith C.D."/>
            <person name="Tupy J.L."/>
            <person name="Whitfied E.J."/>
            <person name="Bayraktaroglu L."/>
            <person name="Berman B.P."/>
            <person name="Bettencourt B.R."/>
            <person name="Celniker S.E."/>
            <person name="de Grey A.D."/>
            <person name="Drysdale R.A."/>
            <person name="Harris N.L."/>
            <person name="Richter J."/>
            <person name="Russo S."/>
            <person name="Schroeder A.J."/>
            <person name="Shu S.Q."/>
            <person name="Stapleton M."/>
            <person name="Yamada C."/>
            <person name="Ashburner M."/>
            <person name="Gelbart W.M."/>
            <person name="Rubin G.M."/>
            <person name="Lewis S.E."/>
        </authorList>
    </citation>
    <scope>GENOME REANNOTATION</scope>
    <source>
        <strain evidence="5">Berkeley</strain>
    </source>
</reference>
<dbReference type="AGR" id="FB:FBgn0267106"/>
<accession>A0A0B4LHW5</accession>
<evidence type="ECO:0000313" key="3">
    <source>
        <dbReference type="EMBL" id="AHN57582.1"/>
    </source>
</evidence>
<dbReference type="InParanoid" id="A0A0B4LHW5"/>
<dbReference type="OrthoDB" id="6236007at2759"/>
<proteinExistence type="predicted"/>
<evidence type="ECO:0000313" key="5">
    <source>
        <dbReference type="Proteomes" id="UP000000803"/>
    </source>
</evidence>